<reference evidence="4 5" key="1">
    <citation type="journal article" date="2011" name="J. Gen. Appl. Microbiol.">
        <title>Draft genome sequencing of the enigmatic basidiomycete Mixia osmundae.</title>
        <authorList>
            <person name="Nishida H."/>
            <person name="Nagatsuka Y."/>
            <person name="Sugiyama J."/>
        </authorList>
    </citation>
    <scope>NUCLEOTIDE SEQUENCE [LARGE SCALE GENOMIC DNA]</scope>
    <source>
        <strain evidence="5">CBS 9802 / IAM 14324 / JCM 22182 / KY 12970</strain>
    </source>
</reference>
<comment type="caution">
    <text evidence="4">The sequence shown here is derived from an EMBL/GenBank/DDBJ whole genome shotgun (WGS) entry which is preliminary data.</text>
</comment>
<evidence type="ECO:0000313" key="5">
    <source>
        <dbReference type="Proteomes" id="UP000009131"/>
    </source>
</evidence>
<evidence type="ECO:0000313" key="4">
    <source>
        <dbReference type="EMBL" id="GAB00048.1"/>
    </source>
</evidence>
<evidence type="ECO:0000259" key="3">
    <source>
        <dbReference type="Pfam" id="PF07859"/>
    </source>
</evidence>
<gene>
    <name evidence="4" type="primary">Mo06750</name>
    <name evidence="4" type="ORF">E5Q_06750</name>
</gene>
<dbReference type="InterPro" id="IPR002168">
    <property type="entry name" value="Lipase_GDXG_HIS_AS"/>
</dbReference>
<dbReference type="Pfam" id="PF07859">
    <property type="entry name" value="Abhydrolase_3"/>
    <property type="match status" value="1"/>
</dbReference>
<dbReference type="Proteomes" id="UP000009131">
    <property type="component" value="Unassembled WGS sequence"/>
</dbReference>
<sequence length="481" mass="54016">MFPKTNQGLAAPGSKAMLKLTPGSPERRITWLQLLHLIYILVPYLTIRLPLSILFKHILPLLTFYRYKSAIVKNVGRPAYADVVARMTNYVLSRSTQSQARALLFGRTNPYNMTYSSPLFWGKKQWLSEVKEPGITGRWIANQHTARKDDDLVLFFVHGGGFVLDTGGSAQGFFGFLMQELTVKRGLRFSIFQLDYELAPEYIFPSQIIETQAAYAWLVNKQGISPDKIVLGGDSAGGSIILSFLLHLARSNPAITTPEAIFGPVPRRPAATLCISPFVKAISNLPSRFENADYDLIEHRSAYAAVLSYSGAADITPKLTWWPHHLFFKLPHKDLEIPTSSGGTRNARISAEPKLDTTKARQNFVANMGDPYLNVSCAEDPAWWKEAMPERNLITWGGREIFRDDIVEWTGKLDRADCDYETLVKPLGSHDWLLYDFTIPGLHITNSTGPDRRLMWGVESVADYMCTLTDARTAKVVDLEI</sequence>
<name>G7EB37_MIXOS</name>
<keyword evidence="2" id="KW-0378">Hydrolase</keyword>
<dbReference type="Gene3D" id="3.40.50.1820">
    <property type="entry name" value="alpha/beta hydrolase"/>
    <property type="match status" value="1"/>
</dbReference>
<dbReference type="PANTHER" id="PTHR48081:SF31">
    <property type="entry name" value="STERYL ACETYL HYDROLASE MUG81-RELATED"/>
    <property type="match status" value="1"/>
</dbReference>
<protein>
    <recommendedName>
        <fullName evidence="3">Alpha/beta hydrolase fold-3 domain-containing protein</fullName>
    </recommendedName>
</protein>
<feature type="domain" description="Alpha/beta hydrolase fold-3" evidence="3">
    <location>
        <begin position="154"/>
        <end position="314"/>
    </location>
</feature>
<dbReference type="RefSeq" id="XP_014564998.1">
    <property type="nucleotide sequence ID" value="XM_014709512.1"/>
</dbReference>
<dbReference type="OMA" id="GAHDWIL"/>
<proteinExistence type="inferred from homology"/>
<dbReference type="InterPro" id="IPR029058">
    <property type="entry name" value="AB_hydrolase_fold"/>
</dbReference>
<dbReference type="HOGENOM" id="CLU_024270_1_0_1"/>
<dbReference type="STRING" id="764103.G7EB37"/>
<dbReference type="OrthoDB" id="2152029at2759"/>
<dbReference type="eggNOG" id="KOG4388">
    <property type="taxonomic scope" value="Eukaryota"/>
</dbReference>
<dbReference type="EMBL" id="BABT02000261">
    <property type="protein sequence ID" value="GAB00048.1"/>
    <property type="molecule type" value="Genomic_DNA"/>
</dbReference>
<comment type="similarity">
    <text evidence="1">Belongs to the 'GDXG' lipolytic enzyme family.</text>
</comment>
<organism evidence="4 5">
    <name type="scientific">Mixia osmundae (strain CBS 9802 / IAM 14324 / JCM 22182 / KY 12970)</name>
    <dbReference type="NCBI Taxonomy" id="764103"/>
    <lineage>
        <taxon>Eukaryota</taxon>
        <taxon>Fungi</taxon>
        <taxon>Dikarya</taxon>
        <taxon>Basidiomycota</taxon>
        <taxon>Pucciniomycotina</taxon>
        <taxon>Mixiomycetes</taxon>
        <taxon>Mixiales</taxon>
        <taxon>Mixiaceae</taxon>
        <taxon>Mixia</taxon>
    </lineage>
</organism>
<accession>G7EB37</accession>
<dbReference type="PROSITE" id="PS01173">
    <property type="entry name" value="LIPASE_GDXG_HIS"/>
    <property type="match status" value="1"/>
</dbReference>
<dbReference type="InterPro" id="IPR050300">
    <property type="entry name" value="GDXG_lipolytic_enzyme"/>
</dbReference>
<dbReference type="PANTHER" id="PTHR48081">
    <property type="entry name" value="AB HYDROLASE SUPERFAMILY PROTEIN C4A8.06C"/>
    <property type="match status" value="1"/>
</dbReference>
<evidence type="ECO:0000256" key="2">
    <source>
        <dbReference type="ARBA" id="ARBA00022801"/>
    </source>
</evidence>
<keyword evidence="5" id="KW-1185">Reference proteome</keyword>
<dbReference type="InParanoid" id="G7EB37"/>
<dbReference type="GO" id="GO:0016787">
    <property type="term" value="F:hydrolase activity"/>
    <property type="evidence" value="ECO:0007669"/>
    <property type="project" value="UniProtKB-KW"/>
</dbReference>
<dbReference type="InterPro" id="IPR013094">
    <property type="entry name" value="AB_hydrolase_3"/>
</dbReference>
<reference evidence="4 5" key="2">
    <citation type="journal article" date="2012" name="Open Biol.">
        <title>Characteristics of nucleosomes and linker DNA regions on the genome of the basidiomycete Mixia osmundae revealed by mono- and dinucleosome mapping.</title>
        <authorList>
            <person name="Nishida H."/>
            <person name="Kondo S."/>
            <person name="Matsumoto T."/>
            <person name="Suzuki Y."/>
            <person name="Yoshikawa H."/>
            <person name="Taylor T.D."/>
            <person name="Sugiyama J."/>
        </authorList>
    </citation>
    <scope>NUCLEOTIDE SEQUENCE [LARGE SCALE GENOMIC DNA]</scope>
    <source>
        <strain evidence="5">CBS 9802 / IAM 14324 / JCM 22182 / KY 12970</strain>
    </source>
</reference>
<evidence type="ECO:0000256" key="1">
    <source>
        <dbReference type="ARBA" id="ARBA00010515"/>
    </source>
</evidence>
<dbReference type="AlphaFoldDB" id="G7EB37"/>
<dbReference type="SUPFAM" id="SSF53474">
    <property type="entry name" value="alpha/beta-Hydrolases"/>
    <property type="match status" value="1"/>
</dbReference>